<organism evidence="1 2">
    <name type="scientific">Brevibacillus ruminantium</name>
    <dbReference type="NCBI Taxonomy" id="2950604"/>
    <lineage>
        <taxon>Bacteria</taxon>
        <taxon>Bacillati</taxon>
        <taxon>Bacillota</taxon>
        <taxon>Bacilli</taxon>
        <taxon>Bacillales</taxon>
        <taxon>Paenibacillaceae</taxon>
        <taxon>Brevibacillus</taxon>
    </lineage>
</organism>
<evidence type="ECO:0000313" key="2">
    <source>
        <dbReference type="Proteomes" id="UP001056500"/>
    </source>
</evidence>
<evidence type="ECO:0008006" key="3">
    <source>
        <dbReference type="Google" id="ProtNLM"/>
    </source>
</evidence>
<keyword evidence="2" id="KW-1185">Reference proteome</keyword>
<gene>
    <name evidence="1" type="ORF">NDK47_20095</name>
</gene>
<dbReference type="Gene3D" id="3.40.50.300">
    <property type="entry name" value="P-loop containing nucleotide triphosphate hydrolases"/>
    <property type="match status" value="1"/>
</dbReference>
<evidence type="ECO:0000313" key="1">
    <source>
        <dbReference type="EMBL" id="USG64429.1"/>
    </source>
</evidence>
<dbReference type="EMBL" id="CP098755">
    <property type="protein sequence ID" value="USG64429.1"/>
    <property type="molecule type" value="Genomic_DNA"/>
</dbReference>
<name>A0ABY4WGH5_9BACL</name>
<sequence>MNQRVRHIYAGGNTARGYRSFLDSVLSGITKRIVLTGDVEGLPSSLIQAIGEKAVHQVKLVEWIHSPFVTGAIDGVVIPEWKAAVVDGSYPRQLKPQAPGLREIYVDLQRVVSKERLVRHKDDILALQEKVHVETERAQHAFAEALRVHEEWESVFIAHLDREQANRVCDEVLRLFFGDAYAEKESTIRRMYLGAATPEGPHDFVPNLTEVVPKRYLIKGRPGSGKSTILKRLVAEAEQRGFDAEVYHCGLDPNSLDMVVVPERGLAIFDSTAPHEYFAERDSDEIIDMYARAIAPGTDEKYKEKLEKYRVRYKEATKKGTAHLKEAQEARLLLSRLYLDATDQERVAEIRAAIVRVLDV</sequence>
<protein>
    <recommendedName>
        <fullName evidence="3">Nucleotide kinase</fullName>
    </recommendedName>
</protein>
<reference evidence="1" key="1">
    <citation type="submission" date="2022-06" db="EMBL/GenBank/DDBJ databases">
        <title>Genome sequencing of Brevibacillus sp. BB3-R1.</title>
        <authorList>
            <person name="Heo J."/>
            <person name="Lee D."/>
            <person name="Won M."/>
            <person name="Han B.-H."/>
            <person name="Hong S.-B."/>
            <person name="Kwon S.-W."/>
        </authorList>
    </citation>
    <scope>NUCLEOTIDE SEQUENCE</scope>
    <source>
        <strain evidence="1">BB3-R1</strain>
    </source>
</reference>
<dbReference type="RefSeq" id="WP_251871541.1">
    <property type="nucleotide sequence ID" value="NZ_CP098755.1"/>
</dbReference>
<dbReference type="CDD" id="cd00882">
    <property type="entry name" value="Ras_like_GTPase"/>
    <property type="match status" value="1"/>
</dbReference>
<dbReference type="Proteomes" id="UP001056500">
    <property type="component" value="Chromosome"/>
</dbReference>
<dbReference type="SUPFAM" id="SSF52540">
    <property type="entry name" value="P-loop containing nucleoside triphosphate hydrolases"/>
    <property type="match status" value="1"/>
</dbReference>
<dbReference type="InterPro" id="IPR027417">
    <property type="entry name" value="P-loop_NTPase"/>
</dbReference>
<accession>A0ABY4WGH5</accession>
<proteinExistence type="predicted"/>